<dbReference type="OrthoDB" id="198619at2759"/>
<dbReference type="InterPro" id="IPR000640">
    <property type="entry name" value="EFG_V-like"/>
</dbReference>
<dbReference type="EMBL" id="MU825413">
    <property type="protein sequence ID" value="KAJ7390632.1"/>
    <property type="molecule type" value="Genomic_DNA"/>
</dbReference>
<evidence type="ECO:0000256" key="3">
    <source>
        <dbReference type="ARBA" id="ARBA00022917"/>
    </source>
</evidence>
<organism evidence="6 7">
    <name type="scientific">Desmophyllum pertusum</name>
    <dbReference type="NCBI Taxonomy" id="174260"/>
    <lineage>
        <taxon>Eukaryota</taxon>
        <taxon>Metazoa</taxon>
        <taxon>Cnidaria</taxon>
        <taxon>Anthozoa</taxon>
        <taxon>Hexacorallia</taxon>
        <taxon>Scleractinia</taxon>
        <taxon>Caryophylliina</taxon>
        <taxon>Caryophylliidae</taxon>
        <taxon>Desmophyllum</taxon>
    </lineage>
</organism>
<reference evidence="6" key="1">
    <citation type="submission" date="2023-01" db="EMBL/GenBank/DDBJ databases">
        <title>Genome assembly of the deep-sea coral Lophelia pertusa.</title>
        <authorList>
            <person name="Herrera S."/>
            <person name="Cordes E."/>
        </authorList>
    </citation>
    <scope>NUCLEOTIDE SEQUENCE</scope>
    <source>
        <strain evidence="6">USNM1676648</strain>
        <tissue evidence="6">Polyp</tissue>
    </source>
</reference>
<proteinExistence type="predicted"/>
<dbReference type="SUPFAM" id="SSF54980">
    <property type="entry name" value="EF-G C-terminal domain-like"/>
    <property type="match status" value="1"/>
</dbReference>
<evidence type="ECO:0000313" key="6">
    <source>
        <dbReference type="EMBL" id="KAJ7390632.1"/>
    </source>
</evidence>
<feature type="domain" description="Elongation factor EFG" evidence="5">
    <location>
        <begin position="40"/>
        <end position="127"/>
    </location>
</feature>
<keyword evidence="2 6" id="KW-0251">Elongation factor</keyword>
<evidence type="ECO:0000313" key="7">
    <source>
        <dbReference type="Proteomes" id="UP001163046"/>
    </source>
</evidence>
<dbReference type="GO" id="GO:0003746">
    <property type="term" value="F:translation elongation factor activity"/>
    <property type="evidence" value="ECO:0007669"/>
    <property type="project" value="UniProtKB-KW"/>
</dbReference>
<dbReference type="GO" id="GO:0005739">
    <property type="term" value="C:mitochondrion"/>
    <property type="evidence" value="ECO:0007669"/>
    <property type="project" value="TreeGrafter"/>
</dbReference>
<evidence type="ECO:0000256" key="2">
    <source>
        <dbReference type="ARBA" id="ARBA00022768"/>
    </source>
</evidence>
<protein>
    <submittedName>
        <fullName evidence="6">Elongation factor EF-G</fullName>
    </submittedName>
</protein>
<keyword evidence="7" id="KW-1185">Reference proteome</keyword>
<dbReference type="Proteomes" id="UP001163046">
    <property type="component" value="Unassembled WGS sequence"/>
</dbReference>
<dbReference type="Gene3D" id="3.30.70.240">
    <property type="match status" value="1"/>
</dbReference>
<keyword evidence="4" id="KW-0342">GTP-binding</keyword>
<gene>
    <name evidence="6" type="primary">GFM1_1</name>
    <name evidence="6" type="ORF">OS493_023341</name>
</gene>
<keyword evidence="1" id="KW-0547">Nucleotide-binding</keyword>
<dbReference type="GO" id="GO:0005525">
    <property type="term" value="F:GTP binding"/>
    <property type="evidence" value="ECO:0007669"/>
    <property type="project" value="UniProtKB-KW"/>
</dbReference>
<evidence type="ECO:0000256" key="1">
    <source>
        <dbReference type="ARBA" id="ARBA00022741"/>
    </source>
</evidence>
<dbReference type="PANTHER" id="PTHR43636:SF2">
    <property type="entry name" value="ELONGATION FACTOR G, MITOCHONDRIAL"/>
    <property type="match status" value="1"/>
</dbReference>
<dbReference type="GO" id="GO:0003924">
    <property type="term" value="F:GTPase activity"/>
    <property type="evidence" value="ECO:0007669"/>
    <property type="project" value="TreeGrafter"/>
</dbReference>
<accession>A0A9W9ZZJ6</accession>
<name>A0A9W9ZZJ6_9CNID</name>
<keyword evidence="3" id="KW-0648">Protein biosynthesis</keyword>
<evidence type="ECO:0000256" key="4">
    <source>
        <dbReference type="ARBA" id="ARBA00023134"/>
    </source>
</evidence>
<dbReference type="PANTHER" id="PTHR43636">
    <property type="entry name" value="ELONGATION FACTOR G, MITOCHONDRIAL"/>
    <property type="match status" value="1"/>
</dbReference>
<evidence type="ECO:0000259" key="5">
    <source>
        <dbReference type="SMART" id="SM00838"/>
    </source>
</evidence>
<dbReference type="Pfam" id="PF00679">
    <property type="entry name" value="EFG_C"/>
    <property type="match status" value="1"/>
</dbReference>
<dbReference type="InterPro" id="IPR035647">
    <property type="entry name" value="EFG_III/V"/>
</dbReference>
<dbReference type="SMART" id="SM00838">
    <property type="entry name" value="EFG_C"/>
    <property type="match status" value="1"/>
</dbReference>
<sequence length="142" mass="15611">MFVRGRCRASAAHGVDSSDLAFRLAAIGALREAFSKAAPLILEPVMAVEVNIPQEFQGTVIAGLNRRHGVLTGTDAAEGYVTIYAEVPLNDMFGYSTEVRSQTQGKGEFAMEYCKYMAASQQVQAELMERFDLDRLKKAKSR</sequence>
<dbReference type="AlphaFoldDB" id="A0A9W9ZZJ6"/>
<dbReference type="GO" id="GO:0070125">
    <property type="term" value="P:mitochondrial translational elongation"/>
    <property type="evidence" value="ECO:0007669"/>
    <property type="project" value="TreeGrafter"/>
</dbReference>
<dbReference type="FunFam" id="3.30.70.240:FF:000001">
    <property type="entry name" value="Elongation factor G"/>
    <property type="match status" value="1"/>
</dbReference>
<comment type="caution">
    <text evidence="6">The sequence shown here is derived from an EMBL/GenBank/DDBJ whole genome shotgun (WGS) entry which is preliminary data.</text>
</comment>
<dbReference type="Gene3D" id="3.30.230.10">
    <property type="match status" value="1"/>
</dbReference>
<dbReference type="InterPro" id="IPR014721">
    <property type="entry name" value="Ribsml_uS5_D2-typ_fold_subgr"/>
</dbReference>